<dbReference type="GO" id="GO:0005085">
    <property type="term" value="F:guanyl-nucleotide exchange factor activity"/>
    <property type="evidence" value="ECO:0007669"/>
    <property type="project" value="TreeGrafter"/>
</dbReference>
<feature type="domain" description="RCC1-like" evidence="5">
    <location>
        <begin position="91"/>
        <end position="517"/>
    </location>
</feature>
<sequence>MPPRTAPTRTTRKPTPKAPARNDSIPATCHMNANSSPASKTALQKTAKSKSEIVKPAANKKRLGPTEPISKPAKRLKAAALNTPPTQRLDIYVCGDGENGELGLGAKPIDGKKPTYVKRPRRNRLLDATTVGIVQVAAGGMHCVSLTHDQKIVTWGVNDNAALGRDTSWEAPTRDVDLESNSEDSDDEIDLNPLESTPIAIPAESFGKSVPTFVQVIALDSASFALTSEGLVYGWGTFRANDGVMGFFTKDAIESEKKKIYEKKLQRKPVPIPFLTKIISLAAGNNHMLALDNNGKVFAWGAGEQSQLARRVVERTRFGALTPCRVALSKIKQIACGAYHCFAIDESGLVYAWGSNNFGQTGILDGAGQGDATILKPGIVESLRPYKIRDIQGGEHHSIACTDDGELLIWGRCDDGQAGIKLDELPKDRLVFDERGKPRILMPTIIPSIHAVSVAAGIDNSFAVTLEGTVYSWGFSANYRNGQGTDDTVKEATLVSSADIKGKKLTYAGCGGQFSVLAGPAEN</sequence>
<dbReference type="InterPro" id="IPR051553">
    <property type="entry name" value="Ran_GTPase-activating"/>
</dbReference>
<evidence type="ECO:0000313" key="6">
    <source>
        <dbReference type="EMBL" id="TVY48538.1"/>
    </source>
</evidence>
<evidence type="ECO:0000256" key="2">
    <source>
        <dbReference type="ARBA" id="ARBA00022737"/>
    </source>
</evidence>
<organism evidence="6 7">
    <name type="scientific">Lachnellula occidentalis</name>
    <dbReference type="NCBI Taxonomy" id="215460"/>
    <lineage>
        <taxon>Eukaryota</taxon>
        <taxon>Fungi</taxon>
        <taxon>Dikarya</taxon>
        <taxon>Ascomycota</taxon>
        <taxon>Pezizomycotina</taxon>
        <taxon>Leotiomycetes</taxon>
        <taxon>Helotiales</taxon>
        <taxon>Lachnaceae</taxon>
        <taxon>Lachnellula</taxon>
    </lineage>
</organism>
<feature type="repeat" description="RCC1" evidence="3">
    <location>
        <begin position="89"/>
        <end position="149"/>
    </location>
</feature>
<dbReference type="InterPro" id="IPR058923">
    <property type="entry name" value="RCC1-like_dom"/>
</dbReference>
<dbReference type="Proteomes" id="UP000443090">
    <property type="component" value="Unassembled WGS sequence"/>
</dbReference>
<evidence type="ECO:0000259" key="5">
    <source>
        <dbReference type="Pfam" id="PF25390"/>
    </source>
</evidence>
<dbReference type="PROSITE" id="PS00625">
    <property type="entry name" value="RCC1_1"/>
    <property type="match status" value="1"/>
</dbReference>
<gene>
    <name evidence="6" type="primary">pim1_1</name>
    <name evidence="6" type="ORF">LOCC1_G001312</name>
</gene>
<feature type="region of interest" description="Disordered" evidence="4">
    <location>
        <begin position="1"/>
        <end position="72"/>
    </location>
</feature>
<reference evidence="6 7" key="1">
    <citation type="submission" date="2018-05" db="EMBL/GenBank/DDBJ databases">
        <title>Genome sequencing and assembly of the regulated plant pathogen Lachnellula willkommii and related sister species for the development of diagnostic species identification markers.</title>
        <authorList>
            <person name="Giroux E."/>
            <person name="Bilodeau G."/>
        </authorList>
    </citation>
    <scope>NUCLEOTIDE SEQUENCE [LARGE SCALE GENOMIC DNA]</scope>
    <source>
        <strain evidence="6 7">CBS 160.35</strain>
    </source>
</reference>
<feature type="repeat" description="RCC1" evidence="3">
    <location>
        <begin position="230"/>
        <end position="294"/>
    </location>
</feature>
<feature type="repeat" description="RCC1" evidence="3">
    <location>
        <begin position="348"/>
        <end position="404"/>
    </location>
</feature>
<evidence type="ECO:0000256" key="3">
    <source>
        <dbReference type="PROSITE-ProRule" id="PRU00235"/>
    </source>
</evidence>
<dbReference type="PANTHER" id="PTHR45982">
    <property type="entry name" value="REGULATOR OF CHROMOSOME CONDENSATION"/>
    <property type="match status" value="1"/>
</dbReference>
<name>A0A8H8S5S2_9HELO</name>
<dbReference type="OrthoDB" id="61110at2759"/>
<evidence type="ECO:0000256" key="4">
    <source>
        <dbReference type="SAM" id="MobiDB-lite"/>
    </source>
</evidence>
<dbReference type="GO" id="GO:0005737">
    <property type="term" value="C:cytoplasm"/>
    <property type="evidence" value="ECO:0007669"/>
    <property type="project" value="TreeGrafter"/>
</dbReference>
<keyword evidence="7" id="KW-1185">Reference proteome</keyword>
<dbReference type="SUPFAM" id="SSF50985">
    <property type="entry name" value="RCC1/BLIP-II"/>
    <property type="match status" value="1"/>
</dbReference>
<dbReference type="PRINTS" id="PR00633">
    <property type="entry name" value="RCCNDNSATION"/>
</dbReference>
<dbReference type="InterPro" id="IPR000408">
    <property type="entry name" value="Reg_chr_condens"/>
</dbReference>
<comment type="caution">
    <text evidence="6">The sequence shown here is derived from an EMBL/GenBank/DDBJ whole genome shotgun (WGS) entry which is preliminary data.</text>
</comment>
<dbReference type="PROSITE" id="PS50012">
    <property type="entry name" value="RCC1_3"/>
    <property type="match status" value="5"/>
</dbReference>
<dbReference type="Gene3D" id="2.130.10.30">
    <property type="entry name" value="Regulator of chromosome condensation 1/beta-lactamase-inhibitor protein II"/>
    <property type="match status" value="1"/>
</dbReference>
<evidence type="ECO:0000256" key="1">
    <source>
        <dbReference type="ARBA" id="ARBA00022658"/>
    </source>
</evidence>
<evidence type="ECO:0000313" key="7">
    <source>
        <dbReference type="Proteomes" id="UP000443090"/>
    </source>
</evidence>
<proteinExistence type="predicted"/>
<feature type="repeat" description="RCC1" evidence="3">
    <location>
        <begin position="405"/>
        <end position="467"/>
    </location>
</feature>
<dbReference type="PANTHER" id="PTHR45982:SF1">
    <property type="entry name" value="REGULATOR OF CHROMOSOME CONDENSATION"/>
    <property type="match status" value="1"/>
</dbReference>
<feature type="compositionally biased region" description="Polar residues" evidence="4">
    <location>
        <begin position="31"/>
        <end position="46"/>
    </location>
</feature>
<dbReference type="Pfam" id="PF25390">
    <property type="entry name" value="WD40_RLD"/>
    <property type="match status" value="1"/>
</dbReference>
<dbReference type="InterPro" id="IPR009091">
    <property type="entry name" value="RCC1/BLIP-II"/>
</dbReference>
<dbReference type="AlphaFoldDB" id="A0A8H8S5S2"/>
<accession>A0A8H8S5S2</accession>
<dbReference type="EMBL" id="QGMI01000044">
    <property type="protein sequence ID" value="TVY48538.1"/>
    <property type="molecule type" value="Genomic_DNA"/>
</dbReference>
<protein>
    <submittedName>
        <fullName evidence="6">Protein pim1</fullName>
    </submittedName>
</protein>
<keyword evidence="2" id="KW-0677">Repeat</keyword>
<feature type="repeat" description="RCC1" evidence="3">
    <location>
        <begin position="295"/>
        <end position="347"/>
    </location>
</feature>
<keyword evidence="1" id="KW-0344">Guanine-nucleotide releasing factor</keyword>